<gene>
    <name evidence="12" type="ORF">ED733_002775</name>
    <name evidence="11" type="ORF">NOR_06638</name>
</gene>
<keyword evidence="4 9" id="KW-0812">Transmembrane</keyword>
<evidence type="ECO:0000256" key="5">
    <source>
        <dbReference type="ARBA" id="ARBA00022989"/>
    </source>
</evidence>
<evidence type="ECO:0000256" key="2">
    <source>
        <dbReference type="ARBA" id="ARBA00010992"/>
    </source>
</evidence>
<evidence type="ECO:0000256" key="8">
    <source>
        <dbReference type="SAM" id="MobiDB-lite"/>
    </source>
</evidence>
<feature type="transmembrane region" description="Helical" evidence="9">
    <location>
        <begin position="222"/>
        <end position="242"/>
    </location>
</feature>
<feature type="transmembrane region" description="Helical" evidence="9">
    <location>
        <begin position="186"/>
        <end position="210"/>
    </location>
</feature>
<evidence type="ECO:0000256" key="9">
    <source>
        <dbReference type="SAM" id="Phobius"/>
    </source>
</evidence>
<feature type="transmembrane region" description="Helical" evidence="9">
    <location>
        <begin position="377"/>
        <end position="396"/>
    </location>
</feature>
<feature type="transmembrane region" description="Helical" evidence="9">
    <location>
        <begin position="345"/>
        <end position="365"/>
    </location>
</feature>
<feature type="transmembrane region" description="Helical" evidence="9">
    <location>
        <begin position="408"/>
        <end position="430"/>
    </location>
</feature>
<feature type="transmembrane region" description="Helical" evidence="9">
    <location>
        <begin position="450"/>
        <end position="472"/>
    </location>
</feature>
<accession>A0A167A6V1</accession>
<dbReference type="FunFam" id="1.20.1250.20:FF:000078">
    <property type="entry name" value="MFS maltose transporter, putative"/>
    <property type="match status" value="1"/>
</dbReference>
<evidence type="ECO:0000259" key="10">
    <source>
        <dbReference type="PROSITE" id="PS50850"/>
    </source>
</evidence>
<evidence type="ECO:0000256" key="1">
    <source>
        <dbReference type="ARBA" id="ARBA00004141"/>
    </source>
</evidence>
<reference evidence="12" key="3">
    <citation type="journal article" date="2019" name="Microbiol. Resour. Announc.">
        <title>Genome Sequence of Metarhizium rileyi, a Microbial Control Agent for Lepidoptera.</title>
        <authorList>
            <person name="Binneck E."/>
            <person name="Lastra C.C.L."/>
            <person name="Sosa-Gomez D.R."/>
        </authorList>
    </citation>
    <scope>NUCLEOTIDE SEQUENCE</scope>
    <source>
        <strain evidence="12">Cep018-CH2</strain>
    </source>
</reference>
<dbReference type="Gene3D" id="1.20.1250.20">
    <property type="entry name" value="MFS general substrate transporter like domains"/>
    <property type="match status" value="1"/>
</dbReference>
<reference evidence="14" key="2">
    <citation type="submission" date="2018-12" db="EMBL/GenBank/DDBJ databases">
        <title>The complete genome of Metarhizium rileyi, a key fungal pathogen of Lepidoptera.</title>
        <authorList>
            <person name="Binneck E."/>
            <person name="Lastra C.C.L."/>
            <person name="Sosa-Gomez D.R."/>
        </authorList>
    </citation>
    <scope>NUCLEOTIDE SEQUENCE [LARGE SCALE GENOMIC DNA]</scope>
    <source>
        <strain evidence="14">Cep018-CH2</strain>
    </source>
</reference>
<feature type="transmembrane region" description="Helical" evidence="9">
    <location>
        <begin position="161"/>
        <end position="180"/>
    </location>
</feature>
<evidence type="ECO:0000256" key="6">
    <source>
        <dbReference type="ARBA" id="ARBA00023136"/>
    </source>
</evidence>
<dbReference type="InterPro" id="IPR005828">
    <property type="entry name" value="MFS_sugar_transport-like"/>
</dbReference>
<organism evidence="11 13">
    <name type="scientific">Metarhizium rileyi (strain RCEF 4871)</name>
    <name type="common">Nomuraea rileyi</name>
    <dbReference type="NCBI Taxonomy" id="1649241"/>
    <lineage>
        <taxon>Eukaryota</taxon>
        <taxon>Fungi</taxon>
        <taxon>Dikarya</taxon>
        <taxon>Ascomycota</taxon>
        <taxon>Pezizomycotina</taxon>
        <taxon>Sordariomycetes</taxon>
        <taxon>Hypocreomycetidae</taxon>
        <taxon>Hypocreales</taxon>
        <taxon>Clavicipitaceae</taxon>
        <taxon>Metarhizium</taxon>
    </lineage>
</organism>
<feature type="domain" description="Major facilitator superfamily (MFS) profile" evidence="10">
    <location>
        <begin position="83"/>
        <end position="546"/>
    </location>
</feature>
<dbReference type="EMBL" id="AZHC01000025">
    <property type="protein sequence ID" value="OAA38610.1"/>
    <property type="molecule type" value="Genomic_DNA"/>
</dbReference>
<feature type="compositionally biased region" description="Basic and acidic residues" evidence="8">
    <location>
        <begin position="25"/>
        <end position="35"/>
    </location>
</feature>
<dbReference type="Pfam" id="PF00083">
    <property type="entry name" value="Sugar_tr"/>
    <property type="match status" value="1"/>
</dbReference>
<dbReference type="OMA" id="IMEGYET"/>
<dbReference type="InterPro" id="IPR020846">
    <property type="entry name" value="MFS_dom"/>
</dbReference>
<name>A0A167A6V1_METRR</name>
<dbReference type="PANTHER" id="PTHR48022:SF5">
    <property type="entry name" value="ALPHA-GLUCOSIDES PERMEASE MPH2-RELATED"/>
    <property type="match status" value="1"/>
</dbReference>
<feature type="region of interest" description="Disordered" evidence="8">
    <location>
        <begin position="21"/>
        <end position="40"/>
    </location>
</feature>
<dbReference type="InterPro" id="IPR003663">
    <property type="entry name" value="Sugar/inositol_transpt"/>
</dbReference>
<feature type="transmembrane region" description="Helical" evidence="9">
    <location>
        <begin position="262"/>
        <end position="283"/>
    </location>
</feature>
<protein>
    <submittedName>
        <fullName evidence="11">Sugar/inositol transporter</fullName>
    </submittedName>
</protein>
<dbReference type="SUPFAM" id="SSF103473">
    <property type="entry name" value="MFS general substrate transporter"/>
    <property type="match status" value="1"/>
</dbReference>
<dbReference type="OrthoDB" id="4540492at2759"/>
<dbReference type="GO" id="GO:0016020">
    <property type="term" value="C:membrane"/>
    <property type="evidence" value="ECO:0007669"/>
    <property type="project" value="UniProtKB-SubCell"/>
</dbReference>
<keyword evidence="3 7" id="KW-0813">Transport</keyword>
<dbReference type="GO" id="GO:0005351">
    <property type="term" value="F:carbohydrate:proton symporter activity"/>
    <property type="evidence" value="ECO:0007669"/>
    <property type="project" value="TreeGrafter"/>
</dbReference>
<reference evidence="11 13" key="1">
    <citation type="journal article" date="2016" name="Genome Biol. Evol.">
        <title>Divergent and convergent evolution of fungal pathogenicity.</title>
        <authorList>
            <person name="Shang Y."/>
            <person name="Xiao G."/>
            <person name="Zheng P."/>
            <person name="Cen K."/>
            <person name="Zhan S."/>
            <person name="Wang C."/>
        </authorList>
    </citation>
    <scope>NUCLEOTIDE SEQUENCE [LARGE SCALE GENOMIC DNA]</scope>
    <source>
        <strain evidence="11 13">RCEF 4871</strain>
    </source>
</reference>
<dbReference type="InterPro" id="IPR036259">
    <property type="entry name" value="MFS_trans_sf"/>
</dbReference>
<evidence type="ECO:0000256" key="3">
    <source>
        <dbReference type="ARBA" id="ARBA00022448"/>
    </source>
</evidence>
<evidence type="ECO:0000256" key="4">
    <source>
        <dbReference type="ARBA" id="ARBA00022692"/>
    </source>
</evidence>
<dbReference type="InterPro" id="IPR050360">
    <property type="entry name" value="MFS_Sugar_Transporters"/>
</dbReference>
<keyword evidence="13" id="KW-1185">Reference proteome</keyword>
<accession>A0A5C6G737</accession>
<comment type="similarity">
    <text evidence="2 7">Belongs to the major facilitator superfamily. Sugar transporter (TC 2.A.1.1) family.</text>
</comment>
<dbReference type="PROSITE" id="PS50850">
    <property type="entry name" value="MFS"/>
    <property type="match status" value="1"/>
</dbReference>
<comment type="subcellular location">
    <subcellularLocation>
        <location evidence="1">Membrane</location>
        <topology evidence="1">Multi-pass membrane protein</topology>
    </subcellularLocation>
</comment>
<dbReference type="PANTHER" id="PTHR48022">
    <property type="entry name" value="PLASTIDIC GLUCOSE TRANSPORTER 4"/>
    <property type="match status" value="1"/>
</dbReference>
<evidence type="ECO:0000313" key="14">
    <source>
        <dbReference type="Proteomes" id="UP000317257"/>
    </source>
</evidence>
<feature type="transmembrane region" description="Helical" evidence="9">
    <location>
        <begin position="129"/>
        <end position="149"/>
    </location>
</feature>
<dbReference type="Proteomes" id="UP000243498">
    <property type="component" value="Unassembled WGS sequence"/>
</dbReference>
<evidence type="ECO:0000313" key="13">
    <source>
        <dbReference type="Proteomes" id="UP000243498"/>
    </source>
</evidence>
<feature type="transmembrane region" description="Helical" evidence="9">
    <location>
        <begin position="493"/>
        <end position="510"/>
    </location>
</feature>
<evidence type="ECO:0000256" key="7">
    <source>
        <dbReference type="RuleBase" id="RU003346"/>
    </source>
</evidence>
<dbReference type="EMBL" id="SBHS01000017">
    <property type="protein sequence ID" value="TWU73520.1"/>
    <property type="molecule type" value="Genomic_DNA"/>
</dbReference>
<feature type="transmembrane region" description="Helical" evidence="9">
    <location>
        <begin position="76"/>
        <end position="93"/>
    </location>
</feature>
<sequence length="571" mass="62977">MTFSFLKKKLGKATPLTAAVSTEANSRRDSNKKTTEASTVVELPNEPSIDIFGGDEAAKAANHHEQSMTLKYTMRYYYIAIIWAAIMAAPIIMEGYETAMVPNFFSFDAFQQKYGTRADDALEWTIPTAWQSGITMSAAAGQLIGLWIAPRVVNRRGYRTCSAVGLIWAGLCLMLGFWSMDTGHPLVVFLIGELLLGVPWGLFQGITLPYVSDITPLKLKGIATTLINVFWLVGQMMSAAVMRGASQIASAQWKVKAPMLIQYSWLIPLLFLVYMAPESPLYLSRNDRDEQAKAALRRLNKDPLFNEEGTLAMIRAVNLHEKETSAAMGLRGCFRGINLRRTETAVIIYVTQQWVGTPLMFYSVRVLEKGGLSQDKALVLTIGMYALCIVSTMVSSTVAMKFFGRRTLWIGGLAGEIACLGAIGTLSFHLRGKTSEPQDKGDLLQGGVPWAIAAFLILFAVIYNFTIGPLCYTIVAETPATRLKAATNSLSRGIYILFAMLNLVLVPNLLEDRPVGIGLGTKAALIWAGSATLCLIWAYFRLPEMKDRTPAEVDLLFENKVRARDWSKTVL</sequence>
<evidence type="ECO:0000313" key="12">
    <source>
        <dbReference type="EMBL" id="TWU73520.1"/>
    </source>
</evidence>
<dbReference type="NCBIfam" id="TIGR00879">
    <property type="entry name" value="SP"/>
    <property type="match status" value="1"/>
</dbReference>
<proteinExistence type="inferred from homology"/>
<dbReference type="Proteomes" id="UP000317257">
    <property type="component" value="Unassembled WGS sequence"/>
</dbReference>
<keyword evidence="6 9" id="KW-0472">Membrane</keyword>
<evidence type="ECO:0000313" key="11">
    <source>
        <dbReference type="EMBL" id="OAA38610.1"/>
    </source>
</evidence>
<dbReference type="AlphaFoldDB" id="A0A167A6V1"/>
<comment type="caution">
    <text evidence="11">The sequence shown here is derived from an EMBL/GenBank/DDBJ whole genome shotgun (WGS) entry which is preliminary data.</text>
</comment>
<dbReference type="STRING" id="1081105.A0A167A6V1"/>
<keyword evidence="5 9" id="KW-1133">Transmembrane helix</keyword>
<feature type="transmembrane region" description="Helical" evidence="9">
    <location>
        <begin position="516"/>
        <end position="540"/>
    </location>
</feature>